<dbReference type="EMBL" id="SGWQ01000015">
    <property type="protein sequence ID" value="RZS31161.1"/>
    <property type="molecule type" value="Genomic_DNA"/>
</dbReference>
<evidence type="ECO:0000259" key="1">
    <source>
        <dbReference type="Pfam" id="PF13349"/>
    </source>
</evidence>
<dbReference type="Pfam" id="PF13349">
    <property type="entry name" value="DUF4097"/>
    <property type="match status" value="1"/>
</dbReference>
<dbReference type="RefSeq" id="WP_130348308.1">
    <property type="nucleotide sequence ID" value="NZ_SGWQ01000015.1"/>
</dbReference>
<evidence type="ECO:0000313" key="2">
    <source>
        <dbReference type="EMBL" id="RZS31161.1"/>
    </source>
</evidence>
<accession>A0A4Q7KF61</accession>
<comment type="caution">
    <text evidence="2">The sequence shown here is derived from an EMBL/GenBank/DDBJ whole genome shotgun (WGS) entry which is preliminary data.</text>
</comment>
<dbReference type="InterPro" id="IPR025164">
    <property type="entry name" value="Toastrack_DUF4097"/>
</dbReference>
<organism evidence="2 3">
    <name type="scientific">Herbihabitans rhizosphaerae</name>
    <dbReference type="NCBI Taxonomy" id="1872711"/>
    <lineage>
        <taxon>Bacteria</taxon>
        <taxon>Bacillati</taxon>
        <taxon>Actinomycetota</taxon>
        <taxon>Actinomycetes</taxon>
        <taxon>Pseudonocardiales</taxon>
        <taxon>Pseudonocardiaceae</taxon>
        <taxon>Herbihabitans</taxon>
    </lineage>
</organism>
<protein>
    <submittedName>
        <fullName evidence="2">Putative adhesin</fullName>
    </submittedName>
</protein>
<name>A0A4Q7KF61_9PSEU</name>
<reference evidence="2 3" key="1">
    <citation type="submission" date="2019-02" db="EMBL/GenBank/DDBJ databases">
        <title>Genomic Encyclopedia of Type Strains, Phase IV (KMG-IV): sequencing the most valuable type-strain genomes for metagenomic binning, comparative biology and taxonomic classification.</title>
        <authorList>
            <person name="Goeker M."/>
        </authorList>
    </citation>
    <scope>NUCLEOTIDE SEQUENCE [LARGE SCALE GENOMIC DNA]</scope>
    <source>
        <strain evidence="2 3">DSM 101727</strain>
    </source>
</reference>
<dbReference type="AlphaFoldDB" id="A0A4Q7KF61"/>
<evidence type="ECO:0000313" key="3">
    <source>
        <dbReference type="Proteomes" id="UP000294257"/>
    </source>
</evidence>
<sequence>MPNFDTPNPISATIELVVGNTRITASDRGETVVEVRPSDPDNQLDVKAADKTTVDLTNGGLLVKTPKLNSFFSSKVGSIEVTVELPAGSTVTGETSIGEFHADGRFGECRFKTAMGTIRLAETGPLHVKTTGGKVVVDRVNGRAEITSSNGEVRVGRIDGPAVIKNANGDIDVGDVTGDLRCNTANGNIAVQQALAGVNAKTVNGSVRIGEIVRGEVVVDTTAGELEIGIRKGTAAWLDVKSVSGRVHSSLDSASGPESSEETVKLRARTITGDIVIGRS</sequence>
<feature type="domain" description="DUF4097" evidence="1">
    <location>
        <begin position="20"/>
        <end position="262"/>
    </location>
</feature>
<keyword evidence="3" id="KW-1185">Reference proteome</keyword>
<gene>
    <name evidence="2" type="ORF">EV193_11540</name>
</gene>
<proteinExistence type="predicted"/>
<dbReference type="Proteomes" id="UP000294257">
    <property type="component" value="Unassembled WGS sequence"/>
</dbReference>
<dbReference type="OrthoDB" id="3252095at2"/>